<dbReference type="Proteomes" id="UP000619079">
    <property type="component" value="Unassembled WGS sequence"/>
</dbReference>
<comment type="caution">
    <text evidence="2">The sequence shown here is derived from an EMBL/GenBank/DDBJ whole genome shotgun (WGS) entry which is preliminary data.</text>
</comment>
<keyword evidence="3" id="KW-1185">Reference proteome</keyword>
<accession>A0A8J7IN77</accession>
<reference evidence="2" key="1">
    <citation type="submission" date="2020-12" db="EMBL/GenBank/DDBJ databases">
        <title>Sedimentitalea sp. nov., isolated from sand in Incheon.</title>
        <authorList>
            <person name="Kim W."/>
        </authorList>
    </citation>
    <scope>NUCLEOTIDE SEQUENCE</scope>
    <source>
        <strain evidence="2">CAU 1593</strain>
    </source>
</reference>
<dbReference type="InterPro" id="IPR001073">
    <property type="entry name" value="C1q_dom"/>
</dbReference>
<sequence length="125" mass="13396">MGVGAWTKIGLNNTDYNDQGVFDAGANLFTAPVDGTYLFGATLLYKVNSSTSTRMRGRLVLNGVTEIRGSYGEISGAHVSEATALWLQTMVPLTAGDTVELQGYFRVADGYFAADHTSFWGCKIG</sequence>
<dbReference type="InterPro" id="IPR008983">
    <property type="entry name" value="Tumour_necrosis_fac-like_dom"/>
</dbReference>
<gene>
    <name evidence="2" type="ORF">JF290_04550</name>
</gene>
<evidence type="ECO:0000313" key="3">
    <source>
        <dbReference type="Proteomes" id="UP000619079"/>
    </source>
</evidence>
<dbReference type="SUPFAM" id="SSF49842">
    <property type="entry name" value="TNF-like"/>
    <property type="match status" value="1"/>
</dbReference>
<feature type="domain" description="C1q" evidence="1">
    <location>
        <begin position="1"/>
        <end position="125"/>
    </location>
</feature>
<name>A0A8J7IN77_9RHOB</name>
<dbReference type="Gene3D" id="2.60.120.40">
    <property type="match status" value="1"/>
</dbReference>
<dbReference type="EMBL" id="JAELVR010000002">
    <property type="protein sequence ID" value="MBJ6370786.1"/>
    <property type="molecule type" value="Genomic_DNA"/>
</dbReference>
<dbReference type="AlphaFoldDB" id="A0A8J7IN77"/>
<evidence type="ECO:0000313" key="2">
    <source>
        <dbReference type="EMBL" id="MBJ6370786.1"/>
    </source>
</evidence>
<organism evidence="2 3">
    <name type="scientific">Sedimentitalea arenosa</name>
    <dbReference type="NCBI Taxonomy" id="2798803"/>
    <lineage>
        <taxon>Bacteria</taxon>
        <taxon>Pseudomonadati</taxon>
        <taxon>Pseudomonadota</taxon>
        <taxon>Alphaproteobacteria</taxon>
        <taxon>Rhodobacterales</taxon>
        <taxon>Paracoccaceae</taxon>
        <taxon>Sedimentitalea</taxon>
    </lineage>
</organism>
<evidence type="ECO:0000259" key="1">
    <source>
        <dbReference type="PROSITE" id="PS50871"/>
    </source>
</evidence>
<dbReference type="PROSITE" id="PS50871">
    <property type="entry name" value="C1Q"/>
    <property type="match status" value="1"/>
</dbReference>
<protein>
    <recommendedName>
        <fullName evidence="1">C1q domain-containing protein</fullName>
    </recommendedName>
</protein>
<proteinExistence type="predicted"/>